<keyword evidence="2" id="KW-1185">Reference proteome</keyword>
<reference evidence="1" key="1">
    <citation type="submission" date="2018-05" db="EMBL/GenBank/DDBJ databases">
        <title>Draft genome of Mucuna pruriens seed.</title>
        <authorList>
            <person name="Nnadi N.E."/>
            <person name="Vos R."/>
            <person name="Hasami M.H."/>
            <person name="Devisetty U.K."/>
            <person name="Aguiy J.C."/>
        </authorList>
    </citation>
    <scope>NUCLEOTIDE SEQUENCE [LARGE SCALE GENOMIC DNA]</scope>
    <source>
        <strain evidence="1">JCA_2017</strain>
    </source>
</reference>
<evidence type="ECO:0000313" key="1">
    <source>
        <dbReference type="EMBL" id="RDX70612.1"/>
    </source>
</evidence>
<protein>
    <submittedName>
        <fullName evidence="1">Uncharacterized protein</fullName>
    </submittedName>
</protein>
<dbReference type="EMBL" id="QJKJ01011639">
    <property type="protein sequence ID" value="RDX70612.1"/>
    <property type="molecule type" value="Genomic_DNA"/>
</dbReference>
<dbReference type="Proteomes" id="UP000257109">
    <property type="component" value="Unassembled WGS sequence"/>
</dbReference>
<accession>A0A371EX56</accession>
<gene>
    <name evidence="1" type="ORF">CR513_50131</name>
</gene>
<feature type="non-terminal residue" evidence="1">
    <location>
        <position position="1"/>
    </location>
</feature>
<sequence length="90" mass="9842">MLGQQGEQEYCCLPEIGGLKEKQQPSAHSLENKVGEKAKEIDTTSFKLWYTGKVRGKNGVGIIVDKGWKDCVICEGKSSSRSNNVAVRIG</sequence>
<dbReference type="OrthoDB" id="1683859at2759"/>
<dbReference type="AlphaFoldDB" id="A0A371EX56"/>
<proteinExistence type="predicted"/>
<name>A0A371EX56_MUCPR</name>
<comment type="caution">
    <text evidence="1">The sequence shown here is derived from an EMBL/GenBank/DDBJ whole genome shotgun (WGS) entry which is preliminary data.</text>
</comment>
<evidence type="ECO:0000313" key="2">
    <source>
        <dbReference type="Proteomes" id="UP000257109"/>
    </source>
</evidence>
<organism evidence="1 2">
    <name type="scientific">Mucuna pruriens</name>
    <name type="common">Velvet bean</name>
    <name type="synonym">Dolichos pruriens</name>
    <dbReference type="NCBI Taxonomy" id="157652"/>
    <lineage>
        <taxon>Eukaryota</taxon>
        <taxon>Viridiplantae</taxon>
        <taxon>Streptophyta</taxon>
        <taxon>Embryophyta</taxon>
        <taxon>Tracheophyta</taxon>
        <taxon>Spermatophyta</taxon>
        <taxon>Magnoliopsida</taxon>
        <taxon>eudicotyledons</taxon>
        <taxon>Gunneridae</taxon>
        <taxon>Pentapetalae</taxon>
        <taxon>rosids</taxon>
        <taxon>fabids</taxon>
        <taxon>Fabales</taxon>
        <taxon>Fabaceae</taxon>
        <taxon>Papilionoideae</taxon>
        <taxon>50 kb inversion clade</taxon>
        <taxon>NPAAA clade</taxon>
        <taxon>indigoferoid/millettioid clade</taxon>
        <taxon>Phaseoleae</taxon>
        <taxon>Mucuna</taxon>
    </lineage>
</organism>